<dbReference type="Pfam" id="PF13511">
    <property type="entry name" value="DUF4124"/>
    <property type="match status" value="1"/>
</dbReference>
<reference evidence="4" key="1">
    <citation type="submission" date="2020-08" db="EMBL/GenBank/DDBJ databases">
        <title>Novel species isolated from subtropical streams in China.</title>
        <authorList>
            <person name="Lu H."/>
        </authorList>
    </citation>
    <scope>NUCLEOTIDE SEQUENCE</scope>
    <source>
        <strain evidence="4">LX22W</strain>
    </source>
</reference>
<name>A0A923HRE7_9BURK</name>
<dbReference type="InterPro" id="IPR025392">
    <property type="entry name" value="DUF4124"/>
</dbReference>
<accession>A0A923HRE7</accession>
<keyword evidence="2" id="KW-0732">Signal</keyword>
<proteinExistence type="predicted"/>
<feature type="domain" description="DUF4124" evidence="3">
    <location>
        <begin position="22"/>
        <end position="64"/>
    </location>
</feature>
<sequence length="140" mass="15610">MNSEKNRRIFMIKTVAISALLLSATLTPLAQAQVKKCTDSNGKVTYAQSTCPKATQKDHTLMSFTPTSSAKPNQGRDLSEESKAFNQRQAQRDYLNSVETQNRMAIEAFHKAADKPLAPGQVRETTLTFTNPKMDMKSKR</sequence>
<evidence type="ECO:0000259" key="3">
    <source>
        <dbReference type="Pfam" id="PF13511"/>
    </source>
</evidence>
<evidence type="ECO:0000313" key="5">
    <source>
        <dbReference type="Proteomes" id="UP000627446"/>
    </source>
</evidence>
<feature type="signal peptide" evidence="2">
    <location>
        <begin position="1"/>
        <end position="32"/>
    </location>
</feature>
<evidence type="ECO:0000256" key="2">
    <source>
        <dbReference type="SAM" id="SignalP"/>
    </source>
</evidence>
<keyword evidence="5" id="KW-1185">Reference proteome</keyword>
<feature type="compositionally biased region" description="Polar residues" evidence="1">
    <location>
        <begin position="62"/>
        <end position="72"/>
    </location>
</feature>
<evidence type="ECO:0000256" key="1">
    <source>
        <dbReference type="SAM" id="MobiDB-lite"/>
    </source>
</evidence>
<comment type="caution">
    <text evidence="4">The sequence shown here is derived from an EMBL/GenBank/DDBJ whole genome shotgun (WGS) entry which is preliminary data.</text>
</comment>
<feature type="region of interest" description="Disordered" evidence="1">
    <location>
        <begin position="116"/>
        <end position="140"/>
    </location>
</feature>
<feature type="chain" id="PRO_5037968423" evidence="2">
    <location>
        <begin position="33"/>
        <end position="140"/>
    </location>
</feature>
<protein>
    <submittedName>
        <fullName evidence="4">DUF4124 domain-containing protein</fullName>
    </submittedName>
</protein>
<dbReference type="EMBL" id="JACOFZ010000006">
    <property type="protein sequence ID" value="MBC3882578.1"/>
    <property type="molecule type" value="Genomic_DNA"/>
</dbReference>
<evidence type="ECO:0000313" key="4">
    <source>
        <dbReference type="EMBL" id="MBC3882578.1"/>
    </source>
</evidence>
<dbReference type="AlphaFoldDB" id="A0A923HRE7"/>
<gene>
    <name evidence="4" type="ORF">H8K36_14405</name>
</gene>
<feature type="region of interest" description="Disordered" evidence="1">
    <location>
        <begin position="58"/>
        <end position="90"/>
    </location>
</feature>
<dbReference type="PROSITE" id="PS51318">
    <property type="entry name" value="TAT"/>
    <property type="match status" value="1"/>
</dbReference>
<organism evidence="4 5">
    <name type="scientific">Undibacterium nitidum</name>
    <dbReference type="NCBI Taxonomy" id="2762298"/>
    <lineage>
        <taxon>Bacteria</taxon>
        <taxon>Pseudomonadati</taxon>
        <taxon>Pseudomonadota</taxon>
        <taxon>Betaproteobacteria</taxon>
        <taxon>Burkholderiales</taxon>
        <taxon>Oxalobacteraceae</taxon>
        <taxon>Undibacterium</taxon>
    </lineage>
</organism>
<dbReference type="InterPro" id="IPR006311">
    <property type="entry name" value="TAT_signal"/>
</dbReference>
<dbReference type="Proteomes" id="UP000627446">
    <property type="component" value="Unassembled WGS sequence"/>
</dbReference>